<dbReference type="AlphaFoldDB" id="Q979P4"/>
<sequence length="95" mass="11047">MKIEIGQRIDVEVDREDVERVSRGSIIAVWYNRGVPIYVELFVNKTLISEIRKMFNNNNRKSALVSITRISKSKYVVEPTVVVLNRQRTDLTPIK</sequence>
<reference evidence="1 2" key="2">
    <citation type="journal article" date="2000" name="Proc. Natl. Acad. Sci. U.S.A.">
        <title>Archaeal adaptation to higher temperatures revealed by genomic sequence of Thermoplasma volcanium.</title>
        <authorList>
            <person name="Kawashima T."/>
            <person name="Amano N."/>
            <person name="Koike H."/>
            <person name="Makino S."/>
            <person name="Higuchi S."/>
            <person name="Kawashima-Ohya Y."/>
            <person name="Watanabe K."/>
            <person name="Yamazaki M."/>
            <person name="Kanehori K."/>
            <person name="Kawamoto T."/>
            <person name="Nunoshiba T."/>
            <person name="Yamamoto Y."/>
            <person name="Aramaki H."/>
            <person name="Makino K."/>
            <person name="Suzuki M."/>
        </authorList>
    </citation>
    <scope>NUCLEOTIDE SEQUENCE [LARGE SCALE GENOMIC DNA]</scope>
    <source>
        <strain evidence="2">ATCC 51530 / DSM 4299 / JCM 9571 / NBRC 15438 / GSS1</strain>
    </source>
</reference>
<dbReference type="Proteomes" id="UP000001017">
    <property type="component" value="Chromosome"/>
</dbReference>
<dbReference type="PaxDb" id="273116-14325354"/>
<dbReference type="EMBL" id="BA000011">
    <property type="protein sequence ID" value="BAB60258.1"/>
    <property type="molecule type" value="Genomic_DNA"/>
</dbReference>
<organism evidence="1 2">
    <name type="scientific">Thermoplasma volcanium (strain ATCC 51530 / DSM 4299 / JCM 9571 / NBRC 15438 / GSS1)</name>
    <dbReference type="NCBI Taxonomy" id="273116"/>
    <lineage>
        <taxon>Archaea</taxon>
        <taxon>Methanobacteriati</taxon>
        <taxon>Thermoplasmatota</taxon>
        <taxon>Thermoplasmata</taxon>
        <taxon>Thermoplasmatales</taxon>
        <taxon>Thermoplasmataceae</taxon>
        <taxon>Thermoplasma</taxon>
    </lineage>
</organism>
<gene>
    <name evidence="1" type="ORF">TVG1148602</name>
</gene>
<keyword evidence="2" id="KW-1185">Reference proteome</keyword>
<accession>Q979P4</accession>
<protein>
    <submittedName>
        <fullName evidence="1">TVG1148602 protein</fullName>
    </submittedName>
</protein>
<evidence type="ECO:0000313" key="2">
    <source>
        <dbReference type="Proteomes" id="UP000001017"/>
    </source>
</evidence>
<dbReference type="OrthoDB" id="56414at2157"/>
<proteinExistence type="predicted"/>
<dbReference type="GeneID" id="1441232"/>
<dbReference type="RefSeq" id="WP_010917350.1">
    <property type="nucleotide sequence ID" value="NC_002689.2"/>
</dbReference>
<evidence type="ECO:0000313" key="1">
    <source>
        <dbReference type="EMBL" id="BAB60258.1"/>
    </source>
</evidence>
<name>Q979P4_THEVO</name>
<dbReference type="eggNOG" id="arCOG05393">
    <property type="taxonomic scope" value="Archaea"/>
</dbReference>
<dbReference type="HOGENOM" id="CLU_2392760_0_0_2"/>
<dbReference type="KEGG" id="tvo:TVG1148602"/>
<reference evidence="1 2" key="1">
    <citation type="journal article" date="1999" name="Proc. Jpn. Acad.">
        <title>Determination of the complete genomic DNA sequence of Thermoplasma volvanium GSS1.</title>
        <authorList>
            <person name="Kawashima T."/>
            <person name="Yamamoto Y."/>
            <person name="Aramaki H."/>
            <person name="Nunoshiba T."/>
            <person name="Kawamoto T."/>
            <person name="Watanabe K."/>
            <person name="Yamazaki M."/>
            <person name="Kanehori K."/>
            <person name="Amano N."/>
            <person name="Ohya Y."/>
            <person name="Makino K."/>
            <person name="Suzuki M."/>
        </authorList>
    </citation>
    <scope>NUCLEOTIDE SEQUENCE [LARGE SCALE GENOMIC DNA]</scope>
    <source>
        <strain evidence="2">ATCC 51530 / DSM 4299 / JCM 9571 / NBRC 15438 / GSS1</strain>
    </source>
</reference>